<dbReference type="PROSITE" id="PS50896">
    <property type="entry name" value="LISH"/>
    <property type="match status" value="1"/>
</dbReference>
<dbReference type="EMBL" id="GBXI01005123">
    <property type="protein sequence ID" value="JAD09169.1"/>
    <property type="molecule type" value="Transcribed_RNA"/>
</dbReference>
<evidence type="ECO:0000313" key="2">
    <source>
        <dbReference type="EMBL" id="JAD09169.1"/>
    </source>
</evidence>
<reference evidence="2" key="2">
    <citation type="journal article" date="2015" name="Gigascience">
        <title>Reconstructing a comprehensive transcriptome assembly of a white-pupal translocated strain of the pest fruit fly Bactrocera cucurbitae.</title>
        <authorList>
            <person name="Sim S.B."/>
            <person name="Calla B."/>
            <person name="Hall B."/>
            <person name="DeRego T."/>
            <person name="Geib S.M."/>
        </authorList>
    </citation>
    <scope>NUCLEOTIDE SEQUENCE</scope>
</reference>
<gene>
    <name evidence="2" type="primary">Fopnl</name>
    <name evidence="2" type="ORF">g.8801</name>
</gene>
<dbReference type="SMART" id="SM00667">
    <property type="entry name" value="LisH"/>
    <property type="match status" value="1"/>
</dbReference>
<proteinExistence type="predicted"/>
<dbReference type="Pfam" id="PF08513">
    <property type="entry name" value="LisH"/>
    <property type="match status" value="1"/>
</dbReference>
<sequence>MSKNYISKEEAINQLYATIKTKFEQDGVLQEVRCMLQTKMVAMMKGKNDGQTTLLGRKLPDLSKLSASSSLPTGSDLDDTEQQRQDPRLKMMQQLIMEYFHWHGFHYTAEMFAQESGTENARPSRQQLERAVGPFEHKSLPILLELVADLMEKNQP</sequence>
<reference evidence="2" key="1">
    <citation type="submission" date="2014-11" db="EMBL/GenBank/DDBJ databases">
        <authorList>
            <person name="Geib S."/>
        </authorList>
    </citation>
    <scope>NUCLEOTIDE SEQUENCE</scope>
</reference>
<dbReference type="AlphaFoldDB" id="A0A0A1XCM5"/>
<accession>A0A0A1XCM5</accession>
<feature type="region of interest" description="Disordered" evidence="1">
    <location>
        <begin position="64"/>
        <end position="85"/>
    </location>
</feature>
<name>A0A0A1XCM5_ZEUCU</name>
<dbReference type="Gene3D" id="1.20.960.40">
    <property type="match status" value="1"/>
</dbReference>
<evidence type="ECO:0000256" key="1">
    <source>
        <dbReference type="SAM" id="MobiDB-lite"/>
    </source>
</evidence>
<protein>
    <submittedName>
        <fullName evidence="2">LisH domain-containing protein FOPNL</fullName>
    </submittedName>
</protein>
<dbReference type="InterPro" id="IPR006594">
    <property type="entry name" value="LisH"/>
</dbReference>
<organism evidence="2">
    <name type="scientific">Zeugodacus cucurbitae</name>
    <name type="common">Melon fruit fly</name>
    <name type="synonym">Bactrocera cucurbitae</name>
    <dbReference type="NCBI Taxonomy" id="28588"/>
    <lineage>
        <taxon>Eukaryota</taxon>
        <taxon>Metazoa</taxon>
        <taxon>Ecdysozoa</taxon>
        <taxon>Arthropoda</taxon>
        <taxon>Hexapoda</taxon>
        <taxon>Insecta</taxon>
        <taxon>Pterygota</taxon>
        <taxon>Neoptera</taxon>
        <taxon>Endopterygota</taxon>
        <taxon>Diptera</taxon>
        <taxon>Brachycera</taxon>
        <taxon>Muscomorpha</taxon>
        <taxon>Tephritoidea</taxon>
        <taxon>Tephritidae</taxon>
        <taxon>Zeugodacus</taxon>
        <taxon>Zeugodacus</taxon>
    </lineage>
</organism>